<dbReference type="AlphaFoldDB" id="A0A6L2J5S1"/>
<accession>A0A6L2J5S1</accession>
<name>A0A6L2J5S1_TANCI</name>
<dbReference type="SUPFAM" id="SSF56672">
    <property type="entry name" value="DNA/RNA polymerases"/>
    <property type="match status" value="1"/>
</dbReference>
<dbReference type="CDD" id="cd09272">
    <property type="entry name" value="RNase_HI_RT_Ty1"/>
    <property type="match status" value="1"/>
</dbReference>
<dbReference type="PANTHER" id="PTHR11439:SF495">
    <property type="entry name" value="REVERSE TRANSCRIPTASE, RNA-DEPENDENT DNA POLYMERASE-RELATED"/>
    <property type="match status" value="1"/>
</dbReference>
<gene>
    <name evidence="5" type="ORF">Tci_003978</name>
</gene>
<dbReference type="InterPro" id="IPR043502">
    <property type="entry name" value="DNA/RNA_pol_sf"/>
</dbReference>
<feature type="domain" description="Retroviral polymerase SH3-like" evidence="4">
    <location>
        <begin position="6"/>
        <end position="62"/>
    </location>
</feature>
<comment type="caution">
    <text evidence="5">The sequence shown here is derived from an EMBL/GenBank/DDBJ whole genome shotgun (WGS) entry which is preliminary data.</text>
</comment>
<dbReference type="InterPro" id="IPR013103">
    <property type="entry name" value="RVT_2"/>
</dbReference>
<keyword evidence="1" id="KW-0175">Coiled coil</keyword>
<evidence type="ECO:0000256" key="2">
    <source>
        <dbReference type="SAM" id="MobiDB-lite"/>
    </source>
</evidence>
<evidence type="ECO:0000313" key="5">
    <source>
        <dbReference type="EMBL" id="GEU32000.1"/>
    </source>
</evidence>
<feature type="region of interest" description="Disordered" evidence="2">
    <location>
        <begin position="826"/>
        <end position="848"/>
    </location>
</feature>
<sequence length="1029" mass="115628">MRPFGCPVTILNTLDSLGKFEGKVDEGFLVGYSVNRKAFRVFNSRTRIVQKTLHVNFLENKSNVAGTGPTWLFDIDSLTRTMNYQPVTAGNQSNLSAGFQENFNAGKTGEEADLQYMLFPVWSTGSTNPQNKEVDASFDAEKPKSIVNLSPSNSALSGEHDDITKKKDKGKSHVDYFTRNRDFNEDFEDYSKDSSNDVSAAGPIFPTTGKNYSNSTNPISAAGPIVNTAGQNYSNNTNPISAAGPIVNTTGQNYSNNTNPIKKEDIDYSNVGAETDFNNLETSIIVSPIPTTRIHNAHPISQIIGNLSSTTQTRSMARITRDQGGISQILNEDFHTCMFVCFLSQEEPKRVHQALNDPSWIEAIQEELLQFKMQKFWILVDLPHGKRAIGTKWVYRNKKDERGIVVRNKARHVAQRYTQEEGIDYEEVFAPVARIEAIRLFLAYASFMGFMVYQMDVKSAFLYGTIEEEAYVCQPPGFEHPDYPDKVYKVVKAIYGLHQAPRAWYKTLAIYLLENGFHRGQIDQTLFIKKQNRDILLVQIYVDDIIFGATNKDLCKYFEKLMKDKFQMSSMGELTFFLGKSTSTPIDIEKPLLKDPNGEDVDVHIYRSMIGSLRIFRYLKGKPNLGLWYLKDSPFDLVAYSDSDYAGASLDRKSTSGGCKFLGSRLISWQCKKQTVVATSYTEAEYVAGASCCAQFWNTVSVKQSNDVTRLQALVDKKKVVVTEATIRDALHLDDAEGVDCLPNEEIFATLARMGYEKPSTKLKFYKAFFSSQWKFLIHTILQSMSAKRTSWNEFSSAMASAVICLATGRTFNFLKYIFESLGNAEEQGDEEEQGTAAEEPVTPADVKNDQSIPSLTLITLSLQQPQYIPSTSQVQSPPPQHQSLPLTQPHGAHFPMSLLQEALDACAALARGVEYLEHDKVAQDFEILKLKSWVKRLERANKVKTMKLRRLRKESDKDEGAKVVNEQEKTEEIRDNAADAQVEGRHADIYHIDMVHAAKVLSMQEDEPKIQEAVEVVTTAKLIIEVVA</sequence>
<feature type="coiled-coil region" evidence="1">
    <location>
        <begin position="935"/>
        <end position="984"/>
    </location>
</feature>
<feature type="domain" description="Reverse transcriptase Ty1/copia-type" evidence="3">
    <location>
        <begin position="375"/>
        <end position="580"/>
    </location>
</feature>
<protein>
    <submittedName>
        <fullName evidence="5">Uncharacterized protein</fullName>
    </submittedName>
</protein>
<dbReference type="EMBL" id="BKCJ010000309">
    <property type="protein sequence ID" value="GEU32000.1"/>
    <property type="molecule type" value="Genomic_DNA"/>
</dbReference>
<dbReference type="Pfam" id="PF25597">
    <property type="entry name" value="SH3_retrovirus"/>
    <property type="match status" value="1"/>
</dbReference>
<dbReference type="Pfam" id="PF07727">
    <property type="entry name" value="RVT_2"/>
    <property type="match status" value="1"/>
</dbReference>
<reference evidence="5" key="1">
    <citation type="journal article" date="2019" name="Sci. Rep.">
        <title>Draft genome of Tanacetum cinerariifolium, the natural source of mosquito coil.</title>
        <authorList>
            <person name="Yamashiro T."/>
            <person name="Shiraishi A."/>
            <person name="Satake H."/>
            <person name="Nakayama K."/>
        </authorList>
    </citation>
    <scope>NUCLEOTIDE SEQUENCE</scope>
</reference>
<evidence type="ECO:0000256" key="1">
    <source>
        <dbReference type="SAM" id="Coils"/>
    </source>
</evidence>
<dbReference type="PANTHER" id="PTHR11439">
    <property type="entry name" value="GAG-POL-RELATED RETROTRANSPOSON"/>
    <property type="match status" value="1"/>
</dbReference>
<evidence type="ECO:0000259" key="3">
    <source>
        <dbReference type="Pfam" id="PF07727"/>
    </source>
</evidence>
<feature type="region of interest" description="Disordered" evidence="2">
    <location>
        <begin position="150"/>
        <end position="171"/>
    </location>
</feature>
<dbReference type="InterPro" id="IPR057670">
    <property type="entry name" value="SH3_retrovirus"/>
</dbReference>
<proteinExistence type="predicted"/>
<feature type="compositionally biased region" description="Basic and acidic residues" evidence="2">
    <location>
        <begin position="158"/>
        <end position="171"/>
    </location>
</feature>
<evidence type="ECO:0000259" key="4">
    <source>
        <dbReference type="Pfam" id="PF25597"/>
    </source>
</evidence>
<organism evidence="5">
    <name type="scientific">Tanacetum cinerariifolium</name>
    <name type="common">Dalmatian daisy</name>
    <name type="synonym">Chrysanthemum cinerariifolium</name>
    <dbReference type="NCBI Taxonomy" id="118510"/>
    <lineage>
        <taxon>Eukaryota</taxon>
        <taxon>Viridiplantae</taxon>
        <taxon>Streptophyta</taxon>
        <taxon>Embryophyta</taxon>
        <taxon>Tracheophyta</taxon>
        <taxon>Spermatophyta</taxon>
        <taxon>Magnoliopsida</taxon>
        <taxon>eudicotyledons</taxon>
        <taxon>Gunneridae</taxon>
        <taxon>Pentapetalae</taxon>
        <taxon>asterids</taxon>
        <taxon>campanulids</taxon>
        <taxon>Asterales</taxon>
        <taxon>Asteraceae</taxon>
        <taxon>Asteroideae</taxon>
        <taxon>Anthemideae</taxon>
        <taxon>Anthemidinae</taxon>
        <taxon>Tanacetum</taxon>
    </lineage>
</organism>